<dbReference type="AlphaFoldDB" id="A0A9P5TF02"/>
<keyword evidence="3" id="KW-0788">Thiol protease</keyword>
<accession>A0A9P5TF02</accession>
<evidence type="ECO:0000256" key="2">
    <source>
        <dbReference type="ARBA" id="ARBA00022703"/>
    </source>
</evidence>
<evidence type="ECO:0000256" key="1">
    <source>
        <dbReference type="ARBA" id="ARBA00009005"/>
    </source>
</evidence>
<dbReference type="Pfam" id="PF00656">
    <property type="entry name" value="Peptidase_C14"/>
    <property type="match status" value="1"/>
</dbReference>
<dbReference type="GO" id="GO:0006508">
    <property type="term" value="P:proteolysis"/>
    <property type="evidence" value="ECO:0007669"/>
    <property type="project" value="InterPro"/>
</dbReference>
<gene>
    <name evidence="5" type="ORF">CPB84DRAFT_1691381</name>
</gene>
<comment type="caution">
    <text evidence="5">The sequence shown here is derived from an EMBL/GenBank/DDBJ whole genome shotgun (WGS) entry which is preliminary data.</text>
</comment>
<keyword evidence="3" id="KW-0378">Hydrolase</keyword>
<dbReference type="InterPro" id="IPR050452">
    <property type="entry name" value="Metacaspase"/>
</dbReference>
<dbReference type="OrthoDB" id="3223806at2759"/>
<dbReference type="PANTHER" id="PTHR48104">
    <property type="entry name" value="METACASPASE-4"/>
    <property type="match status" value="1"/>
</dbReference>
<dbReference type="PANTHER" id="PTHR48104:SF30">
    <property type="entry name" value="METACASPASE-1"/>
    <property type="match status" value="1"/>
</dbReference>
<evidence type="ECO:0000313" key="5">
    <source>
        <dbReference type="EMBL" id="KAF8872485.1"/>
    </source>
</evidence>
<protein>
    <submittedName>
        <fullName evidence="5">Caspase domain-containing protein</fullName>
    </submittedName>
</protein>
<dbReference type="Proteomes" id="UP000724874">
    <property type="component" value="Unassembled WGS sequence"/>
</dbReference>
<dbReference type="InterPro" id="IPR029030">
    <property type="entry name" value="Caspase-like_dom_sf"/>
</dbReference>
<feature type="domain" description="Peptidase C14 caspase" evidence="4">
    <location>
        <begin position="3"/>
        <end position="260"/>
    </location>
</feature>
<reference evidence="5" key="1">
    <citation type="submission" date="2020-11" db="EMBL/GenBank/DDBJ databases">
        <authorList>
            <consortium name="DOE Joint Genome Institute"/>
            <person name="Ahrendt S."/>
            <person name="Riley R."/>
            <person name="Andreopoulos W."/>
            <person name="LaButti K."/>
            <person name="Pangilinan J."/>
            <person name="Ruiz-duenas F.J."/>
            <person name="Barrasa J.M."/>
            <person name="Sanchez-Garcia M."/>
            <person name="Camarero S."/>
            <person name="Miyauchi S."/>
            <person name="Serrano A."/>
            <person name="Linde D."/>
            <person name="Babiker R."/>
            <person name="Drula E."/>
            <person name="Ayuso-Fernandez I."/>
            <person name="Pacheco R."/>
            <person name="Padilla G."/>
            <person name="Ferreira P."/>
            <person name="Barriuso J."/>
            <person name="Kellner H."/>
            <person name="Castanera R."/>
            <person name="Alfaro M."/>
            <person name="Ramirez L."/>
            <person name="Pisabarro A.G."/>
            <person name="Kuo A."/>
            <person name="Tritt A."/>
            <person name="Lipzen A."/>
            <person name="He G."/>
            <person name="Yan M."/>
            <person name="Ng V."/>
            <person name="Cullen D."/>
            <person name="Martin F."/>
            <person name="Rosso M.-N."/>
            <person name="Henrissat B."/>
            <person name="Hibbett D."/>
            <person name="Martinez A.T."/>
            <person name="Grigoriev I.V."/>
        </authorList>
    </citation>
    <scope>NUCLEOTIDE SEQUENCE</scope>
    <source>
        <strain evidence="5">AH 44721</strain>
    </source>
</reference>
<keyword evidence="3" id="KW-0645">Protease</keyword>
<dbReference type="SUPFAM" id="SSF52129">
    <property type="entry name" value="Caspase-like"/>
    <property type="match status" value="1"/>
</dbReference>
<name>A0A9P5TF02_GYMJU</name>
<evidence type="ECO:0000256" key="3">
    <source>
        <dbReference type="ARBA" id="ARBA00022807"/>
    </source>
</evidence>
<dbReference type="GO" id="GO:0004197">
    <property type="term" value="F:cysteine-type endopeptidase activity"/>
    <property type="evidence" value="ECO:0007669"/>
    <property type="project" value="InterPro"/>
</dbReference>
<dbReference type="GO" id="GO:0005737">
    <property type="term" value="C:cytoplasm"/>
    <property type="evidence" value="ECO:0007669"/>
    <property type="project" value="TreeGrafter"/>
</dbReference>
<sequence length="650" mass="72508">MTALIIGINTYKTDKSLQRLKGAVPDALAMRQYLKGNLRIPDSHIQMLLEEQATRKNIIDAFIALQKKRSINYGDAVLIYYAGHGQEIDAPEEWNKDNIKHKIQSIVPQDFDGENVHVIPDYTLGYLIYKISEKHGDNITVIFDCCHSGSGTRIKDPDRLDRTAYLENYSIPVDLDEDLSYHSVLGSSRSITPLSGPSLSTHILLAACSATERAGEMNGRGKFTRSLEAALKAVSPDHITYMELLDRLENIVGQNPQLEGNNRHRVLFNSKASSPTHYPHKIFLDGSATYILQAGAADGVCQGAQFTVYATFDDVFKKPLGTVIAETVKPFETIMRPVGPFTMDHLAKDTAYAVQTRAGEQAALNVYIPMTEDLKPGFSAHLLQQKDPGANQYSITQVQDRSIAQLELKRDGRNIRFLILEKSATVHGLTECIHKAPAIAQDLRPILQGAAHYYYHLNRPYPNSVIEKHVKIEFFKLENTGKYDLSVGQLGRPLRRPTGNNLIKNKLVSLDIADNDYTVYGLVITNTGKVNLYPNLFYFDNSELSIKCYYKSGGPSNFQVDCPLPVDPNKKLTVGFGDGGGTAFEYYIPEGRDVDVGFLRCFLSTAPVDLSRIEQDTPFQFSRALVKRQVKALDTWGCITIPVVQKRVKA</sequence>
<evidence type="ECO:0000313" key="6">
    <source>
        <dbReference type="Proteomes" id="UP000724874"/>
    </source>
</evidence>
<dbReference type="Gene3D" id="3.40.50.1460">
    <property type="match status" value="1"/>
</dbReference>
<keyword evidence="6" id="KW-1185">Reference proteome</keyword>
<dbReference type="GO" id="GO:0006915">
    <property type="term" value="P:apoptotic process"/>
    <property type="evidence" value="ECO:0007669"/>
    <property type="project" value="UniProtKB-KW"/>
</dbReference>
<evidence type="ECO:0000259" key="4">
    <source>
        <dbReference type="Pfam" id="PF00656"/>
    </source>
</evidence>
<organism evidence="5 6">
    <name type="scientific">Gymnopilus junonius</name>
    <name type="common">Spectacular rustgill mushroom</name>
    <name type="synonym">Gymnopilus spectabilis subsp. junonius</name>
    <dbReference type="NCBI Taxonomy" id="109634"/>
    <lineage>
        <taxon>Eukaryota</taxon>
        <taxon>Fungi</taxon>
        <taxon>Dikarya</taxon>
        <taxon>Basidiomycota</taxon>
        <taxon>Agaricomycotina</taxon>
        <taxon>Agaricomycetes</taxon>
        <taxon>Agaricomycetidae</taxon>
        <taxon>Agaricales</taxon>
        <taxon>Agaricineae</taxon>
        <taxon>Hymenogastraceae</taxon>
        <taxon>Gymnopilus</taxon>
    </lineage>
</organism>
<dbReference type="InterPro" id="IPR011600">
    <property type="entry name" value="Pept_C14_caspase"/>
</dbReference>
<dbReference type="EMBL" id="JADNYJ010000266">
    <property type="protein sequence ID" value="KAF8872485.1"/>
    <property type="molecule type" value="Genomic_DNA"/>
</dbReference>
<proteinExistence type="inferred from homology"/>
<comment type="similarity">
    <text evidence="1">Belongs to the peptidase C14B family.</text>
</comment>
<keyword evidence="2" id="KW-0053">Apoptosis</keyword>